<dbReference type="InterPro" id="IPR036291">
    <property type="entry name" value="NAD(P)-bd_dom_sf"/>
</dbReference>
<keyword evidence="6" id="KW-1185">Reference proteome</keyword>
<evidence type="ECO:0000259" key="4">
    <source>
        <dbReference type="Pfam" id="PF22725"/>
    </source>
</evidence>
<gene>
    <name evidence="5" type="ORF">HZI73_22155</name>
</gene>
<dbReference type="InterPro" id="IPR000683">
    <property type="entry name" value="Gfo/Idh/MocA-like_OxRdtase_N"/>
</dbReference>
<comment type="similarity">
    <text evidence="1">Belongs to the Gfo/Idh/MocA family.</text>
</comment>
<dbReference type="SUPFAM" id="SSF51735">
    <property type="entry name" value="NAD(P)-binding Rossmann-fold domains"/>
    <property type="match status" value="1"/>
</dbReference>
<dbReference type="GO" id="GO:0016491">
    <property type="term" value="F:oxidoreductase activity"/>
    <property type="evidence" value="ECO:0007669"/>
    <property type="project" value="UniProtKB-KW"/>
</dbReference>
<dbReference type="SUPFAM" id="SSF55347">
    <property type="entry name" value="Glyceraldehyde-3-phosphate dehydrogenase-like, C-terminal domain"/>
    <property type="match status" value="1"/>
</dbReference>
<evidence type="ECO:0000313" key="6">
    <source>
        <dbReference type="Proteomes" id="UP000683246"/>
    </source>
</evidence>
<dbReference type="EMBL" id="CP058649">
    <property type="protein sequence ID" value="QUI24836.1"/>
    <property type="molecule type" value="Genomic_DNA"/>
</dbReference>
<sequence>MKKETVNWGVMGCADIAEKALIPGILKANNAKLYAISGRRTSKLKHFAKAFHPEKLYDSYEALLEDPKVDAVYIPLPNGLHCEWTIKAAKKKKHVLCEKPLALSEEQVLQMQKACDDNGVLLMEAFASRHNPVLKKVKSLIDDGAIGKLKHLEAHFAYLLEDANNVRLDGNMGGGATYDVGVYTIGTIRYLTGKEPLAIYTIGDVNHLQNIDKSSCMIMSFEEGITATSYCALDTYDWRGYVVIGDAGRIEVPVDYNDSGELPIKLFKNGEEQVIIINSPHNYQLEVEQFGRCIMEGEVPLVTFADSIGNAIVTDEALKQMGIRTSLSYGYNPLVKGLDTFSNMSNNRG</sequence>
<dbReference type="PANTHER" id="PTHR22604:SF105">
    <property type="entry name" value="TRANS-1,2-DIHYDROBENZENE-1,2-DIOL DEHYDROGENASE"/>
    <property type="match status" value="1"/>
</dbReference>
<keyword evidence="2" id="KW-0560">Oxidoreductase</keyword>
<dbReference type="InterPro" id="IPR050984">
    <property type="entry name" value="Gfo/Idh/MocA_domain"/>
</dbReference>
<protein>
    <submittedName>
        <fullName evidence="5">Gfo/Idh/MocA family oxidoreductase</fullName>
    </submittedName>
</protein>
<accession>A0A8J8SIQ0</accession>
<name>A0A8J8SIQ0_9FIRM</name>
<proteinExistence type="inferred from homology"/>
<dbReference type="AlphaFoldDB" id="A0A8J8SIQ0"/>
<organism evidence="5 6">
    <name type="scientific">Vallitalea pronyensis</name>
    <dbReference type="NCBI Taxonomy" id="1348613"/>
    <lineage>
        <taxon>Bacteria</taxon>
        <taxon>Bacillati</taxon>
        <taxon>Bacillota</taxon>
        <taxon>Clostridia</taxon>
        <taxon>Lachnospirales</taxon>
        <taxon>Vallitaleaceae</taxon>
        <taxon>Vallitalea</taxon>
    </lineage>
</organism>
<dbReference type="InterPro" id="IPR055170">
    <property type="entry name" value="GFO_IDH_MocA-like_dom"/>
</dbReference>
<evidence type="ECO:0000313" key="5">
    <source>
        <dbReference type="EMBL" id="QUI24836.1"/>
    </source>
</evidence>
<evidence type="ECO:0000256" key="2">
    <source>
        <dbReference type="ARBA" id="ARBA00023002"/>
    </source>
</evidence>
<dbReference type="KEGG" id="vpy:HZI73_22155"/>
<dbReference type="Pfam" id="PF01408">
    <property type="entry name" value="GFO_IDH_MocA"/>
    <property type="match status" value="1"/>
</dbReference>
<dbReference type="Pfam" id="PF22725">
    <property type="entry name" value="GFO_IDH_MocA_C3"/>
    <property type="match status" value="1"/>
</dbReference>
<dbReference type="Proteomes" id="UP000683246">
    <property type="component" value="Chromosome"/>
</dbReference>
<evidence type="ECO:0000256" key="1">
    <source>
        <dbReference type="ARBA" id="ARBA00010928"/>
    </source>
</evidence>
<reference evidence="5" key="1">
    <citation type="submission" date="2020-07" db="EMBL/GenBank/DDBJ databases">
        <title>Vallitalea pronyensis genome.</title>
        <authorList>
            <person name="Postec A."/>
        </authorList>
    </citation>
    <scope>NUCLEOTIDE SEQUENCE</scope>
    <source>
        <strain evidence="5">FatNI3</strain>
    </source>
</reference>
<dbReference type="Gene3D" id="3.40.50.720">
    <property type="entry name" value="NAD(P)-binding Rossmann-like Domain"/>
    <property type="match status" value="1"/>
</dbReference>
<evidence type="ECO:0000259" key="3">
    <source>
        <dbReference type="Pfam" id="PF01408"/>
    </source>
</evidence>
<feature type="domain" description="Gfo/Idh/MocA-like oxidoreductase N-terminal" evidence="3">
    <location>
        <begin position="6"/>
        <end position="125"/>
    </location>
</feature>
<feature type="domain" description="GFO/IDH/MocA-like oxidoreductase" evidence="4">
    <location>
        <begin position="135"/>
        <end position="251"/>
    </location>
</feature>
<dbReference type="Gene3D" id="3.30.360.10">
    <property type="entry name" value="Dihydrodipicolinate Reductase, domain 2"/>
    <property type="match status" value="1"/>
</dbReference>
<dbReference type="RefSeq" id="WP_212695534.1">
    <property type="nucleotide sequence ID" value="NZ_CP058649.1"/>
</dbReference>
<dbReference type="PANTHER" id="PTHR22604">
    <property type="entry name" value="OXIDOREDUCTASES"/>
    <property type="match status" value="1"/>
</dbReference>
<dbReference type="GO" id="GO:0000166">
    <property type="term" value="F:nucleotide binding"/>
    <property type="evidence" value="ECO:0007669"/>
    <property type="project" value="InterPro"/>
</dbReference>